<evidence type="ECO:0000313" key="2">
    <source>
        <dbReference type="Proteomes" id="UP000828390"/>
    </source>
</evidence>
<accession>A0A9D4KH07</accession>
<proteinExistence type="predicted"/>
<evidence type="ECO:0000313" key="1">
    <source>
        <dbReference type="EMBL" id="KAH3839722.1"/>
    </source>
</evidence>
<sequence>MFIQVQSSSKSVHCIIAVMNLVTERTVMRSQFMETHTCTNTDADAEGNRCRLHS</sequence>
<organism evidence="1 2">
    <name type="scientific">Dreissena polymorpha</name>
    <name type="common">Zebra mussel</name>
    <name type="synonym">Mytilus polymorpha</name>
    <dbReference type="NCBI Taxonomy" id="45954"/>
    <lineage>
        <taxon>Eukaryota</taxon>
        <taxon>Metazoa</taxon>
        <taxon>Spiralia</taxon>
        <taxon>Lophotrochozoa</taxon>
        <taxon>Mollusca</taxon>
        <taxon>Bivalvia</taxon>
        <taxon>Autobranchia</taxon>
        <taxon>Heteroconchia</taxon>
        <taxon>Euheterodonta</taxon>
        <taxon>Imparidentia</taxon>
        <taxon>Neoheterodontei</taxon>
        <taxon>Myida</taxon>
        <taxon>Dreissenoidea</taxon>
        <taxon>Dreissenidae</taxon>
        <taxon>Dreissena</taxon>
    </lineage>
</organism>
<gene>
    <name evidence="1" type="ORF">DPMN_113156</name>
</gene>
<keyword evidence="2" id="KW-1185">Reference proteome</keyword>
<reference evidence="1" key="1">
    <citation type="journal article" date="2019" name="bioRxiv">
        <title>The Genome of the Zebra Mussel, Dreissena polymorpha: A Resource for Invasive Species Research.</title>
        <authorList>
            <person name="McCartney M.A."/>
            <person name="Auch B."/>
            <person name="Kono T."/>
            <person name="Mallez S."/>
            <person name="Zhang Y."/>
            <person name="Obille A."/>
            <person name="Becker A."/>
            <person name="Abrahante J.E."/>
            <person name="Garbe J."/>
            <person name="Badalamenti J.P."/>
            <person name="Herman A."/>
            <person name="Mangelson H."/>
            <person name="Liachko I."/>
            <person name="Sullivan S."/>
            <person name="Sone E.D."/>
            <person name="Koren S."/>
            <person name="Silverstein K.A.T."/>
            <person name="Beckman K.B."/>
            <person name="Gohl D.M."/>
        </authorList>
    </citation>
    <scope>NUCLEOTIDE SEQUENCE</scope>
    <source>
        <strain evidence="1">Duluth1</strain>
        <tissue evidence="1">Whole animal</tissue>
    </source>
</reference>
<dbReference type="AlphaFoldDB" id="A0A9D4KH07"/>
<dbReference type="Proteomes" id="UP000828390">
    <property type="component" value="Unassembled WGS sequence"/>
</dbReference>
<protein>
    <submittedName>
        <fullName evidence="1">Uncharacterized protein</fullName>
    </submittedName>
</protein>
<comment type="caution">
    <text evidence="1">The sequence shown here is derived from an EMBL/GenBank/DDBJ whole genome shotgun (WGS) entry which is preliminary data.</text>
</comment>
<name>A0A9D4KH07_DREPO</name>
<dbReference type="EMBL" id="JAIWYP010000004">
    <property type="protein sequence ID" value="KAH3839722.1"/>
    <property type="molecule type" value="Genomic_DNA"/>
</dbReference>
<reference evidence="1" key="2">
    <citation type="submission" date="2020-11" db="EMBL/GenBank/DDBJ databases">
        <authorList>
            <person name="McCartney M.A."/>
            <person name="Auch B."/>
            <person name="Kono T."/>
            <person name="Mallez S."/>
            <person name="Becker A."/>
            <person name="Gohl D.M."/>
            <person name="Silverstein K.A.T."/>
            <person name="Koren S."/>
            <person name="Bechman K.B."/>
            <person name="Herman A."/>
            <person name="Abrahante J.E."/>
            <person name="Garbe J."/>
        </authorList>
    </citation>
    <scope>NUCLEOTIDE SEQUENCE</scope>
    <source>
        <strain evidence="1">Duluth1</strain>
        <tissue evidence="1">Whole animal</tissue>
    </source>
</reference>